<dbReference type="EMBL" id="CP042912">
    <property type="protein sequence ID" value="QEG22495.1"/>
    <property type="molecule type" value="Genomic_DNA"/>
</dbReference>
<dbReference type="GO" id="GO:0016020">
    <property type="term" value="C:membrane"/>
    <property type="evidence" value="ECO:0007669"/>
    <property type="project" value="UniProtKB-SubCell"/>
</dbReference>
<dbReference type="KEGG" id="mff:MFFC18_23760"/>
<feature type="transmembrane region" description="Helical" evidence="5">
    <location>
        <begin position="93"/>
        <end position="114"/>
    </location>
</feature>
<keyword evidence="8" id="KW-1185">Reference proteome</keyword>
<dbReference type="InterPro" id="IPR052706">
    <property type="entry name" value="Membrane-Transporter-like"/>
</dbReference>
<keyword evidence="4 5" id="KW-0472">Membrane</keyword>
<evidence type="ECO:0000256" key="4">
    <source>
        <dbReference type="ARBA" id="ARBA00023136"/>
    </source>
</evidence>
<dbReference type="PROSITE" id="PS50801">
    <property type="entry name" value="STAS"/>
    <property type="match status" value="1"/>
</dbReference>
<evidence type="ECO:0000313" key="7">
    <source>
        <dbReference type="EMBL" id="QEG22495.1"/>
    </source>
</evidence>
<protein>
    <submittedName>
        <fullName evidence="7">C4-dicarboxylic acid transporter DauA</fullName>
    </submittedName>
</protein>
<organism evidence="7 8">
    <name type="scientific">Mariniblastus fucicola</name>
    <dbReference type="NCBI Taxonomy" id="980251"/>
    <lineage>
        <taxon>Bacteria</taxon>
        <taxon>Pseudomonadati</taxon>
        <taxon>Planctomycetota</taxon>
        <taxon>Planctomycetia</taxon>
        <taxon>Pirellulales</taxon>
        <taxon>Pirellulaceae</taxon>
        <taxon>Mariniblastus</taxon>
    </lineage>
</organism>
<dbReference type="InterPro" id="IPR002645">
    <property type="entry name" value="STAS_dom"/>
</dbReference>
<evidence type="ECO:0000256" key="1">
    <source>
        <dbReference type="ARBA" id="ARBA00004141"/>
    </source>
</evidence>
<comment type="subcellular location">
    <subcellularLocation>
        <location evidence="1">Membrane</location>
        <topology evidence="1">Multi-pass membrane protein</topology>
    </subcellularLocation>
</comment>
<dbReference type="PANTHER" id="PTHR43310">
    <property type="entry name" value="SULFATE TRANSPORTER YBAR-RELATED"/>
    <property type="match status" value="1"/>
</dbReference>
<feature type="transmembrane region" description="Helical" evidence="5">
    <location>
        <begin position="168"/>
        <end position="185"/>
    </location>
</feature>
<feature type="transmembrane region" description="Helical" evidence="5">
    <location>
        <begin position="453"/>
        <end position="473"/>
    </location>
</feature>
<dbReference type="STRING" id="980251.GCA_001642875_04819"/>
<evidence type="ECO:0000256" key="2">
    <source>
        <dbReference type="ARBA" id="ARBA00022692"/>
    </source>
</evidence>
<gene>
    <name evidence="7" type="primary">dauA_3</name>
    <name evidence="7" type="ORF">MFFC18_23760</name>
</gene>
<dbReference type="InterPro" id="IPR036513">
    <property type="entry name" value="STAS_dom_sf"/>
</dbReference>
<accession>A0A5B9PBC1</accession>
<dbReference type="Pfam" id="PF00916">
    <property type="entry name" value="Sulfate_transp"/>
    <property type="match status" value="2"/>
</dbReference>
<evidence type="ECO:0000259" key="6">
    <source>
        <dbReference type="PROSITE" id="PS50801"/>
    </source>
</evidence>
<keyword evidence="3 5" id="KW-1133">Transmembrane helix</keyword>
<feature type="transmembrane region" description="Helical" evidence="5">
    <location>
        <begin position="379"/>
        <end position="402"/>
    </location>
</feature>
<feature type="transmembrane region" description="Helical" evidence="5">
    <location>
        <begin position="197"/>
        <end position="215"/>
    </location>
</feature>
<dbReference type="PANTHER" id="PTHR43310:SF1">
    <property type="entry name" value="SULFATE TRANSPORTER YBAR-RELATED"/>
    <property type="match status" value="1"/>
</dbReference>
<feature type="transmembrane region" description="Helical" evidence="5">
    <location>
        <begin position="120"/>
        <end position="137"/>
    </location>
</feature>
<dbReference type="CDD" id="cd07042">
    <property type="entry name" value="STAS_SulP_like_sulfate_transporter"/>
    <property type="match status" value="1"/>
</dbReference>
<feature type="transmembrane region" description="Helical" evidence="5">
    <location>
        <begin position="144"/>
        <end position="162"/>
    </location>
</feature>
<keyword evidence="2 5" id="KW-0812">Transmembrane</keyword>
<evidence type="ECO:0000256" key="3">
    <source>
        <dbReference type="ARBA" id="ARBA00022989"/>
    </source>
</evidence>
<feature type="domain" description="STAS" evidence="6">
    <location>
        <begin position="558"/>
        <end position="638"/>
    </location>
</feature>
<proteinExistence type="predicted"/>
<dbReference type="InterPro" id="IPR011547">
    <property type="entry name" value="SLC26A/SulP_dom"/>
</dbReference>
<dbReference type="Pfam" id="PF01740">
    <property type="entry name" value="STAS"/>
    <property type="match status" value="1"/>
</dbReference>
<dbReference type="Gene3D" id="3.30.750.24">
    <property type="entry name" value="STAS domain"/>
    <property type="match status" value="1"/>
</dbReference>
<feature type="transmembrane region" description="Helical" evidence="5">
    <location>
        <begin position="509"/>
        <end position="542"/>
    </location>
</feature>
<evidence type="ECO:0000256" key="5">
    <source>
        <dbReference type="SAM" id="Phobius"/>
    </source>
</evidence>
<feature type="transmembrane region" description="Helical" evidence="5">
    <location>
        <begin position="235"/>
        <end position="252"/>
    </location>
</feature>
<dbReference type="SUPFAM" id="SSF52091">
    <property type="entry name" value="SpoIIaa-like"/>
    <property type="match status" value="1"/>
</dbReference>
<sequence>MNRHNRSRFAGSLTTVKISSQPAPKGAEFTRCCDLIDVLCSETAFMVNHTAVDQWCSRSIVRHCFVWRREFTTNCERMLNFFRQRTGNFKSDLLSGLTVALALVPEAIAFAFVAGVSPLVGLYSAFFIGLLTAIFGGRPGMISGATGAMAVVIGGAASLVAIHGVEYLFPTVILCGILQIVIGVARLGKLIRMVPHSVMLGFVNGLAIVIGLAQLGSFKALAEDGSLSFLQGPPLYWMLGLVALTMAIIWLLPKVTQAVPASLAAILTVTLISVAVNQSYQTEDNKENVLATVGDMLATNSKAEEIKELKGVDAHGHAMVAKEGEEVSAWSKMNESEQATAIGAILDAESDTGIAGGLPTLYFLDTEKQAPLNLETLRIIFPFAIVLCGVGLIESLMTLTLIDEITETRGQGNRECVGQGIANVVCGLFGGMGGCAMIGQSLINVNSGGRGRLSGITAAVSLLIFVLFLAPWIEQIPMAALVGVMFMVVIGTFEWASLKMFKRMPMSDVFVMIFVAGYTVFMHDLASAVILGVIISALVFAWQHATHIGADIKYNQYGSKIYQLHGPLFFASVSSFKDMFKVADDPDDVVIDFYYSRVYDQSGLEAINTLAEKYQSEGKRLHLTHLSPECQELLDKAGDLVEINVSEDPQYHVATDRLG</sequence>
<name>A0A5B9PBC1_9BACT</name>
<evidence type="ECO:0000313" key="8">
    <source>
        <dbReference type="Proteomes" id="UP000322214"/>
    </source>
</evidence>
<feature type="transmembrane region" description="Helical" evidence="5">
    <location>
        <begin position="479"/>
        <end position="497"/>
    </location>
</feature>
<dbReference type="Proteomes" id="UP000322214">
    <property type="component" value="Chromosome"/>
</dbReference>
<reference evidence="7 8" key="1">
    <citation type="submission" date="2019-08" db="EMBL/GenBank/DDBJ databases">
        <title>Deep-cultivation of Planctomycetes and their phenomic and genomic characterization uncovers novel biology.</title>
        <authorList>
            <person name="Wiegand S."/>
            <person name="Jogler M."/>
            <person name="Boedeker C."/>
            <person name="Pinto D."/>
            <person name="Vollmers J."/>
            <person name="Rivas-Marin E."/>
            <person name="Kohn T."/>
            <person name="Peeters S.H."/>
            <person name="Heuer A."/>
            <person name="Rast P."/>
            <person name="Oberbeckmann S."/>
            <person name="Bunk B."/>
            <person name="Jeske O."/>
            <person name="Meyerdierks A."/>
            <person name="Storesund J.E."/>
            <person name="Kallscheuer N."/>
            <person name="Luecker S."/>
            <person name="Lage O.M."/>
            <person name="Pohl T."/>
            <person name="Merkel B.J."/>
            <person name="Hornburger P."/>
            <person name="Mueller R.-W."/>
            <person name="Bruemmer F."/>
            <person name="Labrenz M."/>
            <person name="Spormann A.M."/>
            <person name="Op den Camp H."/>
            <person name="Overmann J."/>
            <person name="Amann R."/>
            <person name="Jetten M.S.M."/>
            <person name="Mascher T."/>
            <person name="Medema M.H."/>
            <person name="Devos D.P."/>
            <person name="Kaster A.-K."/>
            <person name="Ovreas L."/>
            <person name="Rohde M."/>
            <person name="Galperin M.Y."/>
            <person name="Jogler C."/>
        </authorList>
    </citation>
    <scope>NUCLEOTIDE SEQUENCE [LARGE SCALE GENOMIC DNA]</scope>
    <source>
        <strain evidence="7 8">FC18</strain>
    </source>
</reference>
<dbReference type="AlphaFoldDB" id="A0A5B9PBC1"/>
<feature type="transmembrane region" description="Helical" evidence="5">
    <location>
        <begin position="259"/>
        <end position="280"/>
    </location>
</feature>